<comment type="caution">
    <text evidence="1">The sequence shown here is derived from an EMBL/GenBank/DDBJ whole genome shotgun (WGS) entry which is preliminary data.</text>
</comment>
<evidence type="ECO:0000313" key="1">
    <source>
        <dbReference type="EMBL" id="GAH77085.1"/>
    </source>
</evidence>
<organism evidence="1">
    <name type="scientific">marine sediment metagenome</name>
    <dbReference type="NCBI Taxonomy" id="412755"/>
    <lineage>
        <taxon>unclassified sequences</taxon>
        <taxon>metagenomes</taxon>
        <taxon>ecological metagenomes</taxon>
    </lineage>
</organism>
<proteinExistence type="predicted"/>
<sequence>MALLPLPLRRYYERGLRKIERRPSGIQGPGTEDLTLAYVAGKSLRDERAREEAQGRELAEMRLAEINRQSGQSL</sequence>
<reference evidence="1" key="1">
    <citation type="journal article" date="2014" name="Front. Microbiol.">
        <title>High frequency of phylogenetically diverse reductive dehalogenase-homologous genes in deep subseafloor sedimentary metagenomes.</title>
        <authorList>
            <person name="Kawai M."/>
            <person name="Futagami T."/>
            <person name="Toyoda A."/>
            <person name="Takaki Y."/>
            <person name="Nishi S."/>
            <person name="Hori S."/>
            <person name="Arai W."/>
            <person name="Tsubouchi T."/>
            <person name="Morono Y."/>
            <person name="Uchiyama I."/>
            <person name="Ito T."/>
            <person name="Fujiyama A."/>
            <person name="Inagaki F."/>
            <person name="Takami H."/>
        </authorList>
    </citation>
    <scope>NUCLEOTIDE SEQUENCE</scope>
    <source>
        <strain evidence="1">Expedition CK06-06</strain>
    </source>
</reference>
<protein>
    <submittedName>
        <fullName evidence="1">Uncharacterized protein</fullName>
    </submittedName>
</protein>
<accession>X1J6E2</accession>
<dbReference type="AlphaFoldDB" id="X1J6E2"/>
<dbReference type="EMBL" id="BARU01040324">
    <property type="protein sequence ID" value="GAH77085.1"/>
    <property type="molecule type" value="Genomic_DNA"/>
</dbReference>
<gene>
    <name evidence="1" type="ORF">S03H2_62358</name>
</gene>
<feature type="non-terminal residue" evidence="1">
    <location>
        <position position="74"/>
    </location>
</feature>
<name>X1J6E2_9ZZZZ</name>